<dbReference type="RefSeq" id="WP_107350870.1">
    <property type="nucleotide sequence ID" value="NZ_PYMH01000013.1"/>
</dbReference>
<dbReference type="EMBL" id="PYMH01000013">
    <property type="protein sequence ID" value="PSU31739.1"/>
    <property type="molecule type" value="Genomic_DNA"/>
</dbReference>
<feature type="chain" id="PRO_5015442960" evidence="2">
    <location>
        <begin position="26"/>
        <end position="198"/>
    </location>
</feature>
<keyword evidence="4" id="KW-1185">Reference proteome</keyword>
<proteinExistence type="predicted"/>
<organism evidence="3 4">
    <name type="scientific">Photobacterium lutimaris</name>
    <dbReference type="NCBI Taxonomy" id="388278"/>
    <lineage>
        <taxon>Bacteria</taxon>
        <taxon>Pseudomonadati</taxon>
        <taxon>Pseudomonadota</taxon>
        <taxon>Gammaproteobacteria</taxon>
        <taxon>Vibrionales</taxon>
        <taxon>Vibrionaceae</taxon>
        <taxon>Photobacterium</taxon>
    </lineage>
</organism>
<accession>A0A2T3ITP6</accession>
<feature type="signal peptide" evidence="2">
    <location>
        <begin position="1"/>
        <end position="25"/>
    </location>
</feature>
<evidence type="ECO:0000256" key="1">
    <source>
        <dbReference type="SAM" id="MobiDB-lite"/>
    </source>
</evidence>
<evidence type="ECO:0000256" key="2">
    <source>
        <dbReference type="SAM" id="SignalP"/>
    </source>
</evidence>
<keyword evidence="2" id="KW-0732">Signal</keyword>
<reference evidence="3 4" key="1">
    <citation type="submission" date="2018-03" db="EMBL/GenBank/DDBJ databases">
        <title>Whole genome sequencing of Histamine producing bacteria.</title>
        <authorList>
            <person name="Butler K."/>
        </authorList>
    </citation>
    <scope>NUCLEOTIDE SEQUENCE [LARGE SCALE GENOMIC DNA]</scope>
    <source>
        <strain evidence="3 4">JCM 13586</strain>
    </source>
</reference>
<name>A0A2T3ITP6_9GAMM</name>
<sequence>MQLTKKVATMTMLMPLLMISTLSNAAIESIKNNHSNASSRTTNVGTYSTPPRGTNSIVTQSNLNSVTDLGTNIATTTSSIDNNKTSIATNATNIINSNNMTSSLSTTRSKHNSRITALENRPPPITETCDYLYYSGSGGEYGHFVDISQWGIRVFNMPVIYSNAQGWYDLDNWRNIKGTEYRKGKHVKNSRYELCWKD</sequence>
<dbReference type="AlphaFoldDB" id="A0A2T3ITP6"/>
<evidence type="ECO:0000313" key="4">
    <source>
        <dbReference type="Proteomes" id="UP000241222"/>
    </source>
</evidence>
<protein>
    <submittedName>
        <fullName evidence="3">Uncharacterized protein</fullName>
    </submittedName>
</protein>
<evidence type="ECO:0000313" key="3">
    <source>
        <dbReference type="EMBL" id="PSU31739.1"/>
    </source>
</evidence>
<dbReference type="Proteomes" id="UP000241222">
    <property type="component" value="Unassembled WGS sequence"/>
</dbReference>
<gene>
    <name evidence="3" type="ORF">C9I99_21375</name>
</gene>
<feature type="region of interest" description="Disordered" evidence="1">
    <location>
        <begin position="34"/>
        <end position="54"/>
    </location>
</feature>
<comment type="caution">
    <text evidence="3">The sequence shown here is derived from an EMBL/GenBank/DDBJ whole genome shotgun (WGS) entry which is preliminary data.</text>
</comment>